<dbReference type="Proteomes" id="UP000683422">
    <property type="component" value="Segment"/>
</dbReference>
<sequence>MTQPKVRIPVKFTDVYDGVEHERVAYVDVTVPDQDADIEEWADDQIRPHTGDGNAVDKDAGYFAEIVSFHARPDLVGREFEWGV</sequence>
<keyword evidence="2" id="KW-1185">Reference proteome</keyword>
<proteinExistence type="predicted"/>
<protein>
    <submittedName>
        <fullName evidence="1">Uncharacterized protein</fullName>
    </submittedName>
</protein>
<dbReference type="RefSeq" id="YP_010755878.1">
    <property type="nucleotide sequence ID" value="NC_073474.1"/>
</dbReference>
<evidence type="ECO:0000313" key="2">
    <source>
        <dbReference type="Proteomes" id="UP000683422"/>
    </source>
</evidence>
<name>A0A8F2DAC6_9CAUD</name>
<dbReference type="GeneID" id="80020551"/>
<dbReference type="KEGG" id="vg:80020551"/>
<gene>
    <name evidence="1" type="primary">138</name>
    <name evidence="1" type="ORF">SEA_VANLEE_138</name>
</gene>
<evidence type="ECO:0000313" key="1">
    <source>
        <dbReference type="EMBL" id="QWS68254.1"/>
    </source>
</evidence>
<organism evidence="1 2">
    <name type="scientific">Gordonia phage VanLee</name>
    <dbReference type="NCBI Taxonomy" id="2845816"/>
    <lineage>
        <taxon>Viruses</taxon>
        <taxon>Duplodnaviria</taxon>
        <taxon>Heunggongvirae</taxon>
        <taxon>Uroviricota</taxon>
        <taxon>Caudoviricetes</taxon>
        <taxon>Kruegerviridae</taxon>
        <taxon>Vanleevirus</taxon>
        <taxon>Vanleevirus vanlee</taxon>
    </lineage>
</organism>
<reference evidence="1" key="1">
    <citation type="submission" date="2021-04" db="EMBL/GenBank/DDBJ databases">
        <authorList>
            <person name="Barnhill K.B."/>
            <person name="Biggs A.M."/>
            <person name="Bland J."/>
            <person name="Choudhary H.M."/>
            <person name="Crogan R.E."/>
            <person name="Finocchiaro A.B."/>
            <person name="Franco V."/>
            <person name="Fuller T.A."/>
            <person name="Hanwacker C.G."/>
            <person name="Howard Z.E."/>
            <person name="Iqbal M."/>
            <person name="Mathew A.M."/>
            <person name="Miller S."/>
            <person name="Padhye S."/>
            <person name="Rainey E."/>
            <person name="Rodriguez A."/>
            <person name="Stewart E."/>
            <person name="Otero L.A."/>
            <person name="Chase M.A."/>
            <person name="Pollenz R.S."/>
            <person name="Garlena R.A."/>
            <person name="Russell D.A."/>
            <person name="Jacobs-Sera D."/>
            <person name="Hatfull G.F."/>
        </authorList>
    </citation>
    <scope>NUCLEOTIDE SEQUENCE</scope>
</reference>
<accession>A0A8F2DAC6</accession>
<dbReference type="EMBL" id="MZ028627">
    <property type="protein sequence ID" value="QWS68254.1"/>
    <property type="molecule type" value="Genomic_DNA"/>
</dbReference>